<accession>A0A1V1NWK6</accession>
<dbReference type="Proteomes" id="UP000189670">
    <property type="component" value="Unassembled WGS sequence"/>
</dbReference>
<comment type="caution">
    <text evidence="1">The sequence shown here is derived from an EMBL/GenBank/DDBJ whole genome shotgun (WGS) entry which is preliminary data.</text>
</comment>
<reference evidence="2" key="1">
    <citation type="submission" date="2012-11" db="EMBL/GenBank/DDBJ databases">
        <authorList>
            <person name="Lucero-Rivera Y.E."/>
            <person name="Tovar-Ramirez D."/>
        </authorList>
    </citation>
    <scope>NUCLEOTIDE SEQUENCE [LARGE SCALE GENOMIC DNA]</scope>
    <source>
        <strain evidence="2">Araruama</strain>
    </source>
</reference>
<evidence type="ECO:0000313" key="1">
    <source>
        <dbReference type="EMBL" id="ETR66941.1"/>
    </source>
</evidence>
<evidence type="ECO:0000313" key="2">
    <source>
        <dbReference type="Proteomes" id="UP000189670"/>
    </source>
</evidence>
<organism evidence="1 2">
    <name type="scientific">Candidatus Magnetoglobus multicellularis str. Araruama</name>
    <dbReference type="NCBI Taxonomy" id="890399"/>
    <lineage>
        <taxon>Bacteria</taxon>
        <taxon>Pseudomonadati</taxon>
        <taxon>Thermodesulfobacteriota</taxon>
        <taxon>Desulfobacteria</taxon>
        <taxon>Desulfobacterales</taxon>
        <taxon>Desulfobacteraceae</taxon>
        <taxon>Candidatus Magnetoglobus</taxon>
    </lineage>
</organism>
<dbReference type="EMBL" id="ATBP01001650">
    <property type="protein sequence ID" value="ETR66941.1"/>
    <property type="molecule type" value="Genomic_DNA"/>
</dbReference>
<sequence>MIQFYLEKLGICSADKILFVADGARWIWNRVEQLMRSLGIKKWFELLDFYHAVEHLGKISELQKGWKTSEKERWVKKYRKLLINGKSNEVIGEIKRICKGKRGKKLLRERDYFIRNQKRLNFEYIKNENLPIGSGAMESSIRRVINMRLKGAATYWLRENAEKMLMLRCYFKSGRWDMLKRLAFSSKHILEV</sequence>
<gene>
    <name evidence="1" type="ORF">OMM_12154</name>
</gene>
<proteinExistence type="predicted"/>
<dbReference type="AlphaFoldDB" id="A0A1V1NWK6"/>
<protein>
    <recommendedName>
        <fullName evidence="3">Transposase</fullName>
    </recommendedName>
</protein>
<evidence type="ECO:0008006" key="3">
    <source>
        <dbReference type="Google" id="ProtNLM"/>
    </source>
</evidence>
<name>A0A1V1NWK6_9BACT</name>